<dbReference type="InterPro" id="IPR036300">
    <property type="entry name" value="MIR_dom_sf"/>
</dbReference>
<keyword evidence="1" id="KW-0175">Coiled coil</keyword>
<feature type="compositionally biased region" description="Polar residues" evidence="2">
    <location>
        <begin position="1128"/>
        <end position="1152"/>
    </location>
</feature>
<feature type="coiled-coil region" evidence="1">
    <location>
        <begin position="850"/>
        <end position="877"/>
    </location>
</feature>
<organism evidence="3 4">
    <name type="scientific">Pseudocohnilembus persalinus</name>
    <name type="common">Ciliate</name>
    <dbReference type="NCBI Taxonomy" id="266149"/>
    <lineage>
        <taxon>Eukaryota</taxon>
        <taxon>Sar</taxon>
        <taxon>Alveolata</taxon>
        <taxon>Ciliophora</taxon>
        <taxon>Intramacronucleata</taxon>
        <taxon>Oligohymenophorea</taxon>
        <taxon>Scuticociliatia</taxon>
        <taxon>Philasterida</taxon>
        <taxon>Pseudocohnilembidae</taxon>
        <taxon>Pseudocohnilembus</taxon>
    </lineage>
</organism>
<feature type="region of interest" description="Disordered" evidence="2">
    <location>
        <begin position="1259"/>
        <end position="1314"/>
    </location>
</feature>
<dbReference type="SUPFAM" id="SSF82109">
    <property type="entry name" value="MIR domain"/>
    <property type="match status" value="1"/>
</dbReference>
<keyword evidence="4" id="KW-1185">Reference proteome</keyword>
<protein>
    <submittedName>
        <fullName evidence="3">MIR motif</fullName>
    </submittedName>
</protein>
<dbReference type="InParanoid" id="A0A0V0QL36"/>
<evidence type="ECO:0000256" key="1">
    <source>
        <dbReference type="SAM" id="Coils"/>
    </source>
</evidence>
<feature type="region of interest" description="Disordered" evidence="2">
    <location>
        <begin position="1189"/>
        <end position="1210"/>
    </location>
</feature>
<feature type="compositionally biased region" description="Low complexity" evidence="2">
    <location>
        <begin position="1193"/>
        <end position="1210"/>
    </location>
</feature>
<sequence>MENEDISECLFRVLPPLTFDVMKDCLKYSNADIDNKQNYSQHKISSKLEDLAEELNEQKRVKLQQFQNPLAIRQYFLLEHIVSRKILCLKQVNIDQNNQYKQQNNSQNNSQNQSQKCQQNCQNSAQKQEVFYTLQLKQAPDIDFAFSMNQFFKYRSQKENYIQYGEKFLFSATLDQDRYTDYNFFINQITITNLKSKNVLESEDINFTPNQNKYTALIFKKYEDCKSQNKNSIKAGDMFMISHLQTQTTMTINCFEKKVEEMEKNFQKKIFQQTRLERIKNQQNIQIRPSISFKQQPNENNNTFNINRHQSLKFLANQQEIDNNLFQNWNSFKNQNDKVYFQPLQMLSHTGNYWTAEKQQQDIGGLINIQEPFRIKNLHTGQYLSFCERNTDEEQSVQGLETSSSLQVQTQFYLLDEKGYQQNAKYQIDYSMTFSIAKSNNDKFEKEEKYPKVIGIDFESSVCQYLPKICENNQTVESFKFIKLNQLLTWELRFIKDCERIIMDGTEEIKKLIGSKNWNPTINTQQTLEKLDNALKYSYIFLHCENFFTGVLFASPNPNEKRIKLLIQSFIHSAIFRLLNTMLNDSVLKEINQYIRRAKNVGHGLDAWNCLSMFMKKVQRISLPIKRDILYNFNLRKYKIFASRDYITLLHLIFYTYNDYYMMNKIVDKRMLLMLAHLCVDGSQTLSSNQTFVGKIIFDRYYFNSSYYEQIFIPFKFQLNKENYRKIFMIKVKNKFFTFDKFVENYFPYYLLLEIINCNFPYRKQLTAWIISSFIELYTVLYIDVSHFSEVYSGKTKIQLDQSHYQEVQVIRKNRNGDILPSSLKGIKQESMVSQLPNYEKNPNHFLTSLRAEEQRQHMKEQRLKQMKNQMENLEETNFIYDITLDIEKTLVKEEEVGNSKDMDFEQEEDFGSDISFDGEANDIKQIQREKSIFIKAGNQFMNLSLMNQSNGDTSSFHKDLINQKQFLRQKQAAFFSRQSSENELDQALNQLDENENQLQFINAANNQQINFNTSNVNTISKNGPPEFSSMNNQQFLPQQYTAQLKNQNKKQNQNQQQQEAGSKKIHTMIDLNQNALNQQNEFYHQSQFQKGLVNLNNRSLNQQTPINYKQYMQISNQLHFNRRTNDNINQLSDTNNQQTISSQKNDTNNQLEPEYNGSEYESESNLKTKQMETEVDKSVVQKTFISQGTFPNQNKNSNQQNQNKNKNSSLSINKNLSQILQNNNLNINNYNNNNEYFTSSMGEMNAMDSNNENMNFINNNNNYNYTQQSNNNSNNLQVPLNNNYNSENESMQSSSEREEEYNQQFLKQDQQDQDPKRILKDIHKIYQRKSKTQAGTMQNIFVKQEYKPNDWVQSLLRIVKGLWNKHKVTKFQMVSHILVLSIIKTFRVLIKFGVINIKQQNDQDAQELFDWMLNFITDRSETLQTQQTLRQKAIKKGFRQNQTKPILKNNLIHELENYQNFKEADIILMIKNEIFDILDDQLQSLYDQMNDKLMRVIVNKREELTSFWAYKNDNSQILQEEQNNNKINNQMMFTNKKYKSSMKKQELLQKMQDISQKSLEFSIDTKVYENQLSYFMKKNIYSMIKDPMQTKVQGKGGVLMGELLGKKLIKKMLLLFQESNDFYLNSQILNLTFNITRINKLQIKKLCENQYIHSIDMVNIFDEISRYIACLKGFQERSDAWIANNFEMQFLGFLTQQILEADQNQW</sequence>
<evidence type="ECO:0000313" key="3">
    <source>
        <dbReference type="EMBL" id="KRX02792.1"/>
    </source>
</evidence>
<dbReference type="Gene3D" id="2.80.10.50">
    <property type="match status" value="1"/>
</dbReference>
<reference evidence="3 4" key="1">
    <citation type="journal article" date="2015" name="Sci. Rep.">
        <title>Genome of the facultative scuticociliatosis pathogen Pseudocohnilembus persalinus provides insight into its virulence through horizontal gene transfer.</title>
        <authorList>
            <person name="Xiong J."/>
            <person name="Wang G."/>
            <person name="Cheng J."/>
            <person name="Tian M."/>
            <person name="Pan X."/>
            <person name="Warren A."/>
            <person name="Jiang C."/>
            <person name="Yuan D."/>
            <person name="Miao W."/>
        </authorList>
    </citation>
    <scope>NUCLEOTIDE SEQUENCE [LARGE SCALE GENOMIC DNA]</scope>
    <source>
        <strain evidence="3">36N120E</strain>
    </source>
</reference>
<dbReference type="EMBL" id="LDAU01000152">
    <property type="protein sequence ID" value="KRX02792.1"/>
    <property type="molecule type" value="Genomic_DNA"/>
</dbReference>
<feature type="region of interest" description="Disordered" evidence="2">
    <location>
        <begin position="1128"/>
        <end position="1175"/>
    </location>
</feature>
<feature type="compositionally biased region" description="Low complexity" evidence="2">
    <location>
        <begin position="1153"/>
        <end position="1164"/>
    </location>
</feature>
<proteinExistence type="predicted"/>
<dbReference type="Proteomes" id="UP000054937">
    <property type="component" value="Unassembled WGS sequence"/>
</dbReference>
<evidence type="ECO:0000313" key="4">
    <source>
        <dbReference type="Proteomes" id="UP000054937"/>
    </source>
</evidence>
<feature type="coiled-coil region" evidence="1">
    <location>
        <begin position="978"/>
        <end position="1005"/>
    </location>
</feature>
<name>A0A0V0QL36_PSEPJ</name>
<evidence type="ECO:0000256" key="2">
    <source>
        <dbReference type="SAM" id="MobiDB-lite"/>
    </source>
</evidence>
<feature type="compositionally biased region" description="Basic and acidic residues" evidence="2">
    <location>
        <begin position="1165"/>
        <end position="1175"/>
    </location>
</feature>
<comment type="caution">
    <text evidence="3">The sequence shown here is derived from an EMBL/GenBank/DDBJ whole genome shotgun (WGS) entry which is preliminary data.</text>
</comment>
<accession>A0A0V0QL36</accession>
<dbReference type="OMA" id="FINQITI"/>
<gene>
    <name evidence="3" type="ORF">PPERSA_02282</name>
</gene>
<feature type="compositionally biased region" description="Low complexity" evidence="2">
    <location>
        <begin position="1259"/>
        <end position="1295"/>
    </location>
</feature>